<dbReference type="PANTHER" id="PTHR33346:SF42">
    <property type="entry name" value="DEHYDRIN XERO 1"/>
    <property type="match status" value="1"/>
</dbReference>
<dbReference type="PROSITE" id="PS00823">
    <property type="entry name" value="DEHYDRIN_2"/>
    <property type="match status" value="1"/>
</dbReference>
<dbReference type="Pfam" id="PF00257">
    <property type="entry name" value="Dehydrin"/>
    <property type="match status" value="1"/>
</dbReference>
<dbReference type="InterPro" id="IPR000167">
    <property type="entry name" value="Dehydrin"/>
</dbReference>
<sequence>MAHFQNQYAASQIDEYGSPIRTDQFDEYGNPIRVDQYGNTVRTDEYGNPIRTDEYGNPIHHTAGTTAGYGAGGFDTTTPQGMRHDVTGTRGSEDDGHGGRRKKKGLAEKIKEKIPGVGNKDHRSNTSATTTQAYDEGELRQHEKKGVMEKIKEKLPGHHY</sequence>
<dbReference type="GO" id="GO:0005829">
    <property type="term" value="C:cytosol"/>
    <property type="evidence" value="ECO:0007669"/>
    <property type="project" value="TreeGrafter"/>
</dbReference>
<dbReference type="AlphaFoldDB" id="A0A125R6H2"/>
<protein>
    <submittedName>
        <fullName evidence="4">Dehydrin</fullName>
    </submittedName>
</protein>
<evidence type="ECO:0000256" key="1">
    <source>
        <dbReference type="ARBA" id="ARBA00008403"/>
    </source>
</evidence>
<feature type="region of interest" description="Disordered" evidence="3">
    <location>
        <begin position="53"/>
        <end position="160"/>
    </location>
</feature>
<dbReference type="GO" id="GO:0009631">
    <property type="term" value="P:cold acclimation"/>
    <property type="evidence" value="ECO:0007669"/>
    <property type="project" value="TreeGrafter"/>
</dbReference>
<feature type="compositionally biased region" description="Polar residues" evidence="3">
    <location>
        <begin position="1"/>
        <end position="10"/>
    </location>
</feature>
<feature type="compositionally biased region" description="Basic and acidic residues" evidence="3">
    <location>
        <begin position="82"/>
        <end position="98"/>
    </location>
</feature>
<dbReference type="PANTHER" id="PTHR33346">
    <property type="entry name" value="DEHYDRIN XERO 2-RELATED"/>
    <property type="match status" value="1"/>
</dbReference>
<name>A0A125R6H2_BETPL</name>
<evidence type="ECO:0000256" key="3">
    <source>
        <dbReference type="SAM" id="MobiDB-lite"/>
    </source>
</evidence>
<dbReference type="GO" id="GO:0009737">
    <property type="term" value="P:response to abscisic acid"/>
    <property type="evidence" value="ECO:0007669"/>
    <property type="project" value="TreeGrafter"/>
</dbReference>
<dbReference type="EMBL" id="KT601339">
    <property type="protein sequence ID" value="AMD11608.1"/>
    <property type="molecule type" value="mRNA"/>
</dbReference>
<accession>A0A125R6H2</accession>
<dbReference type="InterPro" id="IPR030513">
    <property type="entry name" value="Dehydrin_CS"/>
</dbReference>
<feature type="compositionally biased region" description="Basic and acidic residues" evidence="3">
    <location>
        <begin position="137"/>
        <end position="160"/>
    </location>
</feature>
<evidence type="ECO:0000313" key="4">
    <source>
        <dbReference type="EMBL" id="AMD11608.1"/>
    </source>
</evidence>
<proteinExistence type="evidence at transcript level"/>
<comment type="similarity">
    <text evidence="1 2">Belongs to the plant dehydrin family.</text>
</comment>
<feature type="compositionally biased region" description="Basic and acidic residues" evidence="3">
    <location>
        <begin position="105"/>
        <end position="124"/>
    </location>
</feature>
<feature type="region of interest" description="Disordered" evidence="3">
    <location>
        <begin position="1"/>
        <end position="24"/>
    </location>
</feature>
<reference evidence="4" key="1">
    <citation type="submission" date="2015-08" db="EMBL/GenBank/DDBJ databases">
        <title>A novel ethylene responsive factor BpERF11 negatively modulates salt and drought stress in Betula platyphylla.</title>
        <authorList>
            <person name="Zhang W."/>
            <person name="Wang Y."/>
        </authorList>
    </citation>
    <scope>NUCLEOTIDE SEQUENCE</scope>
</reference>
<dbReference type="GO" id="GO:0009414">
    <property type="term" value="P:response to water deprivation"/>
    <property type="evidence" value="ECO:0007669"/>
    <property type="project" value="UniProtKB-ARBA"/>
</dbReference>
<organism evidence="4">
    <name type="scientific">Betula platyphylla</name>
    <name type="common">Asian white birch</name>
    <dbReference type="NCBI Taxonomy" id="78630"/>
    <lineage>
        <taxon>Eukaryota</taxon>
        <taxon>Viridiplantae</taxon>
        <taxon>Streptophyta</taxon>
        <taxon>Embryophyta</taxon>
        <taxon>Tracheophyta</taxon>
        <taxon>Spermatophyta</taxon>
        <taxon>Magnoliopsida</taxon>
        <taxon>eudicotyledons</taxon>
        <taxon>Gunneridae</taxon>
        <taxon>Pentapetalae</taxon>
        <taxon>rosids</taxon>
        <taxon>fabids</taxon>
        <taxon>Fagales</taxon>
        <taxon>Betulaceae</taxon>
        <taxon>Betula</taxon>
    </lineage>
</organism>
<evidence type="ECO:0000256" key="2">
    <source>
        <dbReference type="RuleBase" id="RU003995"/>
    </source>
</evidence>